<reference evidence="2 3" key="1">
    <citation type="journal article" date="2013" name="Genome Biol.">
        <title>Comparative genomics of the core and accessory genomes of 48 Sinorhizobium strains comprising five genospecies.</title>
        <authorList>
            <person name="Sugawara M."/>
            <person name="Epstein B."/>
            <person name="Badgley B.D."/>
            <person name="Unno T."/>
            <person name="Xu L."/>
            <person name="Reese J."/>
            <person name="Gyaneshwar P."/>
            <person name="Denny R."/>
            <person name="Mudge J."/>
            <person name="Bharti A.K."/>
            <person name="Farmer A.D."/>
            <person name="May G.D."/>
            <person name="Woodward J.E."/>
            <person name="Medigue C."/>
            <person name="Vallenet D."/>
            <person name="Lajus A."/>
            <person name="Rouy Z."/>
            <person name="Martinez-Vaz B."/>
            <person name="Tiffin P."/>
            <person name="Young N.D."/>
            <person name="Sadowsky M.J."/>
        </authorList>
    </citation>
    <scope>NUCLEOTIDE SEQUENCE [LARGE SCALE GENOMIC DNA]</scope>
    <source>
        <strain evidence="2 3">USDA4894</strain>
    </source>
</reference>
<keyword evidence="3" id="KW-1185">Reference proteome</keyword>
<proteinExistence type="predicted"/>
<keyword evidence="1" id="KW-1133">Transmembrane helix</keyword>
<evidence type="ECO:0000313" key="2">
    <source>
        <dbReference type="EMBL" id="MQX18200.1"/>
    </source>
</evidence>
<accession>A0A6N7LLM2</accession>
<protein>
    <recommendedName>
        <fullName evidence="4">DUF4381 family protein</fullName>
    </recommendedName>
</protein>
<dbReference type="EMBL" id="WITC01000117">
    <property type="protein sequence ID" value="MQX18200.1"/>
    <property type="molecule type" value="Genomic_DNA"/>
</dbReference>
<sequence length="144" mass="16383">MDDRQKWYWDLGFKIVGPLLTVAGILVGVWQFNIGEERKAIYEHASALWLKRLDTYSDVAKLAGSIAAAPGGQPAQSDINAFLAAYWGDMILVEDTEVERTMIAFRTEIEDFKRGRSNTDRLKQRADHLMKSLRQSLEAREPQP</sequence>
<dbReference type="RefSeq" id="WP_153442024.1">
    <property type="nucleotide sequence ID" value="NZ_JACIGA010000022.1"/>
</dbReference>
<dbReference type="OrthoDB" id="8479964at2"/>
<keyword evidence="1" id="KW-0812">Transmembrane</keyword>
<evidence type="ECO:0008006" key="4">
    <source>
        <dbReference type="Google" id="ProtNLM"/>
    </source>
</evidence>
<dbReference type="Proteomes" id="UP000439983">
    <property type="component" value="Unassembled WGS sequence"/>
</dbReference>
<feature type="transmembrane region" description="Helical" evidence="1">
    <location>
        <begin position="12"/>
        <end position="32"/>
    </location>
</feature>
<comment type="caution">
    <text evidence="2">The sequence shown here is derived from an EMBL/GenBank/DDBJ whole genome shotgun (WGS) entry which is preliminary data.</text>
</comment>
<keyword evidence="1" id="KW-0472">Membrane</keyword>
<organism evidence="2 3">
    <name type="scientific">Sinorhizobium terangae</name>
    <dbReference type="NCBI Taxonomy" id="110322"/>
    <lineage>
        <taxon>Bacteria</taxon>
        <taxon>Pseudomonadati</taxon>
        <taxon>Pseudomonadota</taxon>
        <taxon>Alphaproteobacteria</taxon>
        <taxon>Hyphomicrobiales</taxon>
        <taxon>Rhizobiaceae</taxon>
        <taxon>Sinorhizobium/Ensifer group</taxon>
        <taxon>Sinorhizobium</taxon>
    </lineage>
</organism>
<name>A0A6N7LLM2_SINTE</name>
<gene>
    <name evidence="2" type="ORF">GHK62_26750</name>
</gene>
<dbReference type="AlphaFoldDB" id="A0A6N7LLM2"/>
<evidence type="ECO:0000256" key="1">
    <source>
        <dbReference type="SAM" id="Phobius"/>
    </source>
</evidence>
<evidence type="ECO:0000313" key="3">
    <source>
        <dbReference type="Proteomes" id="UP000439983"/>
    </source>
</evidence>